<gene>
    <name evidence="1" type="ORF">E4U03_03520</name>
</gene>
<reference evidence="1 2" key="1">
    <citation type="submission" date="2019-03" db="EMBL/GenBank/DDBJ databases">
        <title>Diversity of the mouse oral microbiome.</title>
        <authorList>
            <person name="Joseph S."/>
            <person name="Aduse-Opoku J."/>
            <person name="Curtis M."/>
            <person name="Wade W."/>
            <person name="Hashim A."/>
        </authorList>
    </citation>
    <scope>NUCLEOTIDE SEQUENCE [LARGE SCALE GENOMIC DNA]</scope>
    <source>
        <strain evidence="2">irhom_31</strain>
    </source>
</reference>
<proteinExistence type="predicted"/>
<evidence type="ECO:0000313" key="1">
    <source>
        <dbReference type="EMBL" id="TFU23420.1"/>
    </source>
</evidence>
<dbReference type="AlphaFoldDB" id="A0A4Y9F628"/>
<comment type="caution">
    <text evidence="1">The sequence shown here is derived from an EMBL/GenBank/DDBJ whole genome shotgun (WGS) entry which is preliminary data.</text>
</comment>
<dbReference type="RefSeq" id="WP_135011609.1">
    <property type="nucleotide sequence ID" value="NZ_JADGLK010000008.1"/>
</dbReference>
<evidence type="ECO:0000313" key="2">
    <source>
        <dbReference type="Proteomes" id="UP000297951"/>
    </source>
</evidence>
<organism evidence="1 2">
    <name type="scientific">Rothia nasimurium</name>
    <dbReference type="NCBI Taxonomy" id="85336"/>
    <lineage>
        <taxon>Bacteria</taxon>
        <taxon>Bacillati</taxon>
        <taxon>Actinomycetota</taxon>
        <taxon>Actinomycetes</taxon>
        <taxon>Micrococcales</taxon>
        <taxon>Micrococcaceae</taxon>
        <taxon>Rothia</taxon>
    </lineage>
</organism>
<dbReference type="EMBL" id="SPQC01000008">
    <property type="protein sequence ID" value="TFU23420.1"/>
    <property type="molecule type" value="Genomic_DNA"/>
</dbReference>
<dbReference type="Proteomes" id="UP000297951">
    <property type="component" value="Unassembled WGS sequence"/>
</dbReference>
<accession>A0A4Y9F628</accession>
<name>A0A4Y9F628_9MICC</name>
<sequence>MVYSIDEKIDELKNEIIELKDIIVSLSISVQYSDEHPYERQLAQSIIGGKERAYIKILLDKCDEKLLNGDVQLSSSMISEFPLLEKILNTEISSKEDVINIISLVSASKETSEKLLDSYIQSGYSKSLWKIK</sequence>
<protein>
    <submittedName>
        <fullName evidence="1">Uncharacterized protein</fullName>
    </submittedName>
</protein>